<evidence type="ECO:0000313" key="2">
    <source>
        <dbReference type="Proteomes" id="UP001204376"/>
    </source>
</evidence>
<dbReference type="RefSeq" id="WP_256537252.1">
    <property type="nucleotide sequence ID" value="NZ_JANHOH010000001.1"/>
</dbReference>
<protein>
    <submittedName>
        <fullName evidence="1">Uncharacterized protein</fullName>
    </submittedName>
</protein>
<dbReference type="EMBL" id="JANHOH010000001">
    <property type="protein sequence ID" value="MCQ6957042.1"/>
    <property type="molecule type" value="Genomic_DNA"/>
</dbReference>
<accession>A0ABT1SXP8</accession>
<name>A0ABT1SXP8_9SPHI</name>
<comment type="caution">
    <text evidence="1">The sequence shown here is derived from an EMBL/GenBank/DDBJ whole genome shotgun (WGS) entry which is preliminary data.</text>
</comment>
<dbReference type="Proteomes" id="UP001204376">
    <property type="component" value="Unassembled WGS sequence"/>
</dbReference>
<keyword evidence="2" id="KW-1185">Reference proteome</keyword>
<evidence type="ECO:0000313" key="1">
    <source>
        <dbReference type="EMBL" id="MCQ6957042.1"/>
    </source>
</evidence>
<sequence length="81" mass="9933">MLTIYHHQDDKDVRAWKDRLDQLFVKYEFIEQENNEIPKLQDSDKQVNGKEAIDTYLDGLEQFVKGWYEDRCDKYDFEPER</sequence>
<gene>
    <name evidence="1" type="ORF">NPE20_03700</name>
</gene>
<reference evidence="1 2" key="1">
    <citation type="submission" date="2022-07" db="EMBL/GenBank/DDBJ databases">
        <title>Mucilaginibacter sp. JC4.</title>
        <authorList>
            <person name="Le V."/>
            <person name="Ko S.-R."/>
            <person name="Ahn C.-Y."/>
            <person name="Oh H.-M."/>
        </authorList>
    </citation>
    <scope>NUCLEOTIDE SEQUENCE [LARGE SCALE GENOMIC DNA]</scope>
    <source>
        <strain evidence="1 2">JC4</strain>
    </source>
</reference>
<proteinExistence type="predicted"/>
<organism evidence="1 2">
    <name type="scientific">Mucilaginibacter aquariorum</name>
    <dbReference type="NCBI Taxonomy" id="2967225"/>
    <lineage>
        <taxon>Bacteria</taxon>
        <taxon>Pseudomonadati</taxon>
        <taxon>Bacteroidota</taxon>
        <taxon>Sphingobacteriia</taxon>
        <taxon>Sphingobacteriales</taxon>
        <taxon>Sphingobacteriaceae</taxon>
        <taxon>Mucilaginibacter</taxon>
    </lineage>
</organism>